<dbReference type="InterPro" id="IPR001547">
    <property type="entry name" value="Glyco_hydro_5"/>
</dbReference>
<dbReference type="GO" id="GO:0005576">
    <property type="term" value="C:extracellular region"/>
    <property type="evidence" value="ECO:0007669"/>
    <property type="project" value="TreeGrafter"/>
</dbReference>
<keyword evidence="5 7" id="KW-0326">Glycosidase</keyword>
<evidence type="ECO:0000256" key="3">
    <source>
        <dbReference type="ARBA" id="ARBA00023001"/>
    </source>
</evidence>
<dbReference type="SUPFAM" id="SSF51445">
    <property type="entry name" value="(Trans)glycosidases"/>
    <property type="match status" value="1"/>
</dbReference>
<comment type="caution">
    <text evidence="9">The sequence shown here is derived from an EMBL/GenBank/DDBJ whole genome shotgun (WGS) entry which is preliminary data.</text>
</comment>
<dbReference type="GO" id="GO:0030245">
    <property type="term" value="P:cellulose catabolic process"/>
    <property type="evidence" value="ECO:0007669"/>
    <property type="project" value="UniProtKB-KW"/>
</dbReference>
<evidence type="ECO:0000256" key="6">
    <source>
        <dbReference type="ARBA" id="ARBA00023326"/>
    </source>
</evidence>
<dbReference type="InterPro" id="IPR050386">
    <property type="entry name" value="Glycosyl_hydrolase_5"/>
</dbReference>
<keyword evidence="10" id="KW-1185">Reference proteome</keyword>
<evidence type="ECO:0000313" key="9">
    <source>
        <dbReference type="EMBL" id="RXG26263.1"/>
    </source>
</evidence>
<dbReference type="InterPro" id="IPR017853">
    <property type="entry name" value="GH"/>
</dbReference>
<keyword evidence="2 7" id="KW-0378">Hydrolase</keyword>
<dbReference type="Proteomes" id="UP000289859">
    <property type="component" value="Unassembled WGS sequence"/>
</dbReference>
<evidence type="ECO:0000256" key="5">
    <source>
        <dbReference type="ARBA" id="ARBA00023295"/>
    </source>
</evidence>
<dbReference type="Pfam" id="PF00150">
    <property type="entry name" value="Cellulase"/>
    <property type="match status" value="1"/>
</dbReference>
<name>A0A4Q0PHA4_9FLAO</name>
<dbReference type="RefSeq" id="WP_128763943.1">
    <property type="nucleotide sequence ID" value="NZ_JBHUOO010000004.1"/>
</dbReference>
<accession>A0A4Q0PHA4</accession>
<protein>
    <submittedName>
        <fullName evidence="9">Cellulase (Glycosyl hydrolase family 5)</fullName>
    </submittedName>
</protein>
<evidence type="ECO:0000259" key="8">
    <source>
        <dbReference type="Pfam" id="PF00150"/>
    </source>
</evidence>
<organism evidence="9 10">
    <name type="scientific">Leeuwenhoekiella polynyae</name>
    <dbReference type="NCBI Taxonomy" id="1550906"/>
    <lineage>
        <taxon>Bacteria</taxon>
        <taxon>Pseudomonadati</taxon>
        <taxon>Bacteroidota</taxon>
        <taxon>Flavobacteriia</taxon>
        <taxon>Flavobacteriales</taxon>
        <taxon>Flavobacteriaceae</taxon>
        <taxon>Leeuwenhoekiella</taxon>
    </lineage>
</organism>
<evidence type="ECO:0000313" key="10">
    <source>
        <dbReference type="Proteomes" id="UP000289859"/>
    </source>
</evidence>
<dbReference type="OrthoDB" id="9800955at2"/>
<feature type="domain" description="Glycoside hydrolase family 5" evidence="8">
    <location>
        <begin position="24"/>
        <end position="329"/>
    </location>
</feature>
<dbReference type="PANTHER" id="PTHR31297:SF41">
    <property type="entry name" value="ENDOGLUCANASE, PUTATIVE (AFU_ORTHOLOGUE AFUA_5G01830)-RELATED"/>
    <property type="match status" value="1"/>
</dbReference>
<keyword evidence="3" id="KW-0136">Cellulose degradation</keyword>
<reference evidence="9 10" key="1">
    <citation type="submission" date="2018-07" db="EMBL/GenBank/DDBJ databases">
        <title>Leeuwenhoekiella genomics.</title>
        <authorList>
            <person name="Tahon G."/>
            <person name="Willems A."/>
        </authorList>
    </citation>
    <scope>NUCLEOTIDE SEQUENCE [LARGE SCALE GENOMIC DNA]</scope>
    <source>
        <strain evidence="9 10">LMG 29608</strain>
    </source>
</reference>
<evidence type="ECO:0000256" key="7">
    <source>
        <dbReference type="RuleBase" id="RU361153"/>
    </source>
</evidence>
<sequence>MTSVNWKAFLSFIFIVCKIFITYSQGINITGLEQTWNLEKVPNYQDYQTNLKLVSNAGIKNIRLPIDLSYFLNNTSKAENKRLKKLVKRITRFASQQQMILILSNFNQDLNQQNYQTQGKRIAENWLQLLNFLKQNHLLYSELYIDIVNEPALYPKEWEETAKAIIKRIRINYPEIGIVYGASNYNSIYELSRMQPLPFDSIIYSFHFYEPFIFTHQGTNWTGDQNATTGIPFPYPDSTEVTPMPQLSEKAIGTAGAVNFRDYSQTGTYQAIRDKLTLVDTWRSTHGVEVWCTEYGATRNADKQSRIKYLKAVNEALKELRIPGYIWEYRGNFGIDDLPISTVFK</sequence>
<dbReference type="PANTHER" id="PTHR31297">
    <property type="entry name" value="GLUCAN ENDO-1,6-BETA-GLUCOSIDASE B"/>
    <property type="match status" value="1"/>
</dbReference>
<dbReference type="GO" id="GO:0008422">
    <property type="term" value="F:beta-glucosidase activity"/>
    <property type="evidence" value="ECO:0007669"/>
    <property type="project" value="TreeGrafter"/>
</dbReference>
<evidence type="ECO:0000256" key="4">
    <source>
        <dbReference type="ARBA" id="ARBA00023277"/>
    </source>
</evidence>
<dbReference type="GO" id="GO:0009986">
    <property type="term" value="C:cell surface"/>
    <property type="evidence" value="ECO:0007669"/>
    <property type="project" value="TreeGrafter"/>
</dbReference>
<evidence type="ECO:0000256" key="1">
    <source>
        <dbReference type="ARBA" id="ARBA00005641"/>
    </source>
</evidence>
<keyword evidence="6" id="KW-0624">Polysaccharide degradation</keyword>
<proteinExistence type="inferred from homology"/>
<evidence type="ECO:0000256" key="2">
    <source>
        <dbReference type="ARBA" id="ARBA00022801"/>
    </source>
</evidence>
<dbReference type="Gene3D" id="3.20.20.80">
    <property type="entry name" value="Glycosidases"/>
    <property type="match status" value="1"/>
</dbReference>
<dbReference type="AlphaFoldDB" id="A0A4Q0PHA4"/>
<comment type="similarity">
    <text evidence="1 7">Belongs to the glycosyl hydrolase 5 (cellulase A) family.</text>
</comment>
<gene>
    <name evidence="9" type="ORF">DSM02_257</name>
</gene>
<dbReference type="EMBL" id="QOVK01000001">
    <property type="protein sequence ID" value="RXG26263.1"/>
    <property type="molecule type" value="Genomic_DNA"/>
</dbReference>
<keyword evidence="4" id="KW-0119">Carbohydrate metabolism</keyword>